<sequence>MVRMPLFTGALCPAEACLDGGRTGDGLSRLASTCPVGVWEHFLPSLESWSKNLDDRPGPRRLVSVLSQRPCRDDQKALEEKVSAMRPSDHAQHRSCATRRAFDTGPRRGTIVDRELLVGTSLHSQTALSFTYRQPFPKASTSLLNASNAHDIVPTQGLSPALRLRS</sequence>
<proteinExistence type="predicted"/>
<evidence type="ECO:0000313" key="2">
    <source>
        <dbReference type="Proteomes" id="UP000790709"/>
    </source>
</evidence>
<evidence type="ECO:0000313" key="1">
    <source>
        <dbReference type="EMBL" id="KAH7919824.1"/>
    </source>
</evidence>
<name>A0ACB8B329_9AGAM</name>
<gene>
    <name evidence="1" type="ORF">BV22DRAFT_843808</name>
</gene>
<accession>A0ACB8B329</accession>
<reference evidence="1" key="1">
    <citation type="journal article" date="2021" name="New Phytol.">
        <title>Evolutionary innovations through gain and loss of genes in the ectomycorrhizal Boletales.</title>
        <authorList>
            <person name="Wu G."/>
            <person name="Miyauchi S."/>
            <person name="Morin E."/>
            <person name="Kuo A."/>
            <person name="Drula E."/>
            <person name="Varga T."/>
            <person name="Kohler A."/>
            <person name="Feng B."/>
            <person name="Cao Y."/>
            <person name="Lipzen A."/>
            <person name="Daum C."/>
            <person name="Hundley H."/>
            <person name="Pangilinan J."/>
            <person name="Johnson J."/>
            <person name="Barry K."/>
            <person name="LaButti K."/>
            <person name="Ng V."/>
            <person name="Ahrendt S."/>
            <person name="Min B."/>
            <person name="Choi I.G."/>
            <person name="Park H."/>
            <person name="Plett J.M."/>
            <person name="Magnuson J."/>
            <person name="Spatafora J.W."/>
            <person name="Nagy L.G."/>
            <person name="Henrissat B."/>
            <person name="Grigoriev I.V."/>
            <person name="Yang Z.L."/>
            <person name="Xu J."/>
            <person name="Martin F.M."/>
        </authorList>
    </citation>
    <scope>NUCLEOTIDE SEQUENCE</scope>
    <source>
        <strain evidence="1">KUC20120723A-06</strain>
    </source>
</reference>
<protein>
    <submittedName>
        <fullName evidence="1">Uncharacterized protein</fullName>
    </submittedName>
</protein>
<comment type="caution">
    <text evidence="1">The sequence shown here is derived from an EMBL/GenBank/DDBJ whole genome shotgun (WGS) entry which is preliminary data.</text>
</comment>
<organism evidence="1 2">
    <name type="scientific">Leucogyrophana mollusca</name>
    <dbReference type="NCBI Taxonomy" id="85980"/>
    <lineage>
        <taxon>Eukaryota</taxon>
        <taxon>Fungi</taxon>
        <taxon>Dikarya</taxon>
        <taxon>Basidiomycota</taxon>
        <taxon>Agaricomycotina</taxon>
        <taxon>Agaricomycetes</taxon>
        <taxon>Agaricomycetidae</taxon>
        <taxon>Boletales</taxon>
        <taxon>Boletales incertae sedis</taxon>
        <taxon>Leucogyrophana</taxon>
    </lineage>
</organism>
<dbReference type="Proteomes" id="UP000790709">
    <property type="component" value="Unassembled WGS sequence"/>
</dbReference>
<keyword evidence="2" id="KW-1185">Reference proteome</keyword>
<dbReference type="EMBL" id="MU266627">
    <property type="protein sequence ID" value="KAH7919824.1"/>
    <property type="molecule type" value="Genomic_DNA"/>
</dbReference>